<evidence type="ECO:0000256" key="1">
    <source>
        <dbReference type="SAM" id="MobiDB-lite"/>
    </source>
</evidence>
<evidence type="ECO:0000313" key="2">
    <source>
        <dbReference type="EMBL" id="PRY24216.1"/>
    </source>
</evidence>
<sequence>MDLVVADLVKPHRRPALATPEFRHKMVQALPRPGRDWAPTQRADRIVLRQVHGWKSGQRQQVQHDAPDRKQEQGPTWVQSLLKPW</sequence>
<feature type="region of interest" description="Disordered" evidence="1">
    <location>
        <begin position="54"/>
        <end position="85"/>
    </location>
</feature>
<dbReference type="EMBL" id="PVTD01000003">
    <property type="protein sequence ID" value="PRY24216.1"/>
    <property type="molecule type" value="Genomic_DNA"/>
</dbReference>
<protein>
    <submittedName>
        <fullName evidence="2">Uncharacterized protein</fullName>
    </submittedName>
</protein>
<name>A0A2T0RSQ0_9RHOB</name>
<keyword evidence="3" id="KW-1185">Reference proteome</keyword>
<reference evidence="2 3" key="1">
    <citation type="submission" date="2018-03" db="EMBL/GenBank/DDBJ databases">
        <title>Genomic Encyclopedia of Archaeal and Bacterial Type Strains, Phase II (KMG-II): from individual species to whole genera.</title>
        <authorList>
            <person name="Goeker M."/>
        </authorList>
    </citation>
    <scope>NUCLEOTIDE SEQUENCE [LARGE SCALE GENOMIC DNA]</scope>
    <source>
        <strain evidence="2 3">DSM 29328</strain>
    </source>
</reference>
<dbReference type="AlphaFoldDB" id="A0A2T0RSQ0"/>
<comment type="caution">
    <text evidence="2">The sequence shown here is derived from an EMBL/GenBank/DDBJ whole genome shotgun (WGS) entry which is preliminary data.</text>
</comment>
<gene>
    <name evidence="2" type="ORF">CLV78_10380</name>
</gene>
<dbReference type="Proteomes" id="UP000239480">
    <property type="component" value="Unassembled WGS sequence"/>
</dbReference>
<accession>A0A2T0RSQ0</accession>
<organism evidence="2 3">
    <name type="scientific">Aliiruegeria haliotis</name>
    <dbReference type="NCBI Taxonomy" id="1280846"/>
    <lineage>
        <taxon>Bacteria</taxon>
        <taxon>Pseudomonadati</taxon>
        <taxon>Pseudomonadota</taxon>
        <taxon>Alphaproteobacteria</taxon>
        <taxon>Rhodobacterales</taxon>
        <taxon>Roseobacteraceae</taxon>
        <taxon>Aliiruegeria</taxon>
    </lineage>
</organism>
<proteinExistence type="predicted"/>
<evidence type="ECO:0000313" key="3">
    <source>
        <dbReference type="Proteomes" id="UP000239480"/>
    </source>
</evidence>